<dbReference type="NCBIfam" id="NF000586">
    <property type="entry name" value="PRK00011.1"/>
    <property type="match status" value="1"/>
</dbReference>
<evidence type="ECO:0000256" key="4">
    <source>
        <dbReference type="ARBA" id="ARBA00022605"/>
    </source>
</evidence>
<feature type="binding site" evidence="7">
    <location>
        <position position="239"/>
    </location>
    <ligand>
        <name>(6S)-5,6,7,8-tetrahydrofolate</name>
        <dbReference type="ChEBI" id="CHEBI:57453"/>
    </ligand>
</feature>
<dbReference type="GO" id="GO:0004372">
    <property type="term" value="F:glycine hydroxymethyltransferase activity"/>
    <property type="evidence" value="ECO:0007669"/>
    <property type="project" value="UniProtKB-EC"/>
</dbReference>
<protein>
    <recommendedName>
        <fullName evidence="7">Serine hydroxymethyltransferase</fullName>
        <shortName evidence="7">SHMT</shortName>
        <shortName evidence="7">Serine methylase</shortName>
        <ecNumber evidence="7">2.1.2.1</ecNumber>
    </recommendedName>
</protein>
<dbReference type="InterPro" id="IPR015424">
    <property type="entry name" value="PyrdxlP-dep_Trfase"/>
</dbReference>
<comment type="subcellular location">
    <subcellularLocation>
        <location evidence="7">Cytoplasm</location>
    </subcellularLocation>
</comment>
<dbReference type="Gene3D" id="3.40.640.10">
    <property type="entry name" value="Type I PLP-dependent aspartate aminotransferase-like (Major domain)"/>
    <property type="match status" value="1"/>
</dbReference>
<dbReference type="PROSITE" id="PS00096">
    <property type="entry name" value="SHMT"/>
    <property type="match status" value="1"/>
</dbReference>
<comment type="caution">
    <text evidence="9">The sequence shown here is derived from an EMBL/GenBank/DDBJ whole genome shotgun (WGS) entry which is preliminary data.</text>
</comment>
<dbReference type="SUPFAM" id="SSF53383">
    <property type="entry name" value="PLP-dependent transferases"/>
    <property type="match status" value="1"/>
</dbReference>
<evidence type="ECO:0000256" key="2">
    <source>
        <dbReference type="ARBA" id="ARBA00006376"/>
    </source>
</evidence>
<evidence type="ECO:0000313" key="10">
    <source>
        <dbReference type="Proteomes" id="UP001314200"/>
    </source>
</evidence>
<name>A0ABM9MSU3_9LACO</name>
<accession>A0ABM9MSU3</accession>
<reference evidence="9 10" key="1">
    <citation type="submission" date="2023-10" db="EMBL/GenBank/DDBJ databases">
        <authorList>
            <person name="Botero Cardona J."/>
        </authorList>
    </citation>
    <scope>NUCLEOTIDE SEQUENCE [LARGE SCALE GENOMIC DNA]</scope>
    <source>
        <strain evidence="9 10">R-82641</strain>
    </source>
</reference>
<dbReference type="InterPro" id="IPR001085">
    <property type="entry name" value="Ser_HO-MeTrfase"/>
</dbReference>
<evidence type="ECO:0000256" key="6">
    <source>
        <dbReference type="ARBA" id="ARBA00022898"/>
    </source>
</evidence>
<dbReference type="InterPro" id="IPR015421">
    <property type="entry name" value="PyrdxlP-dep_Trfase_major"/>
</dbReference>
<feature type="domain" description="Serine hydroxymethyltransferase-like" evidence="8">
    <location>
        <begin position="5"/>
        <end position="380"/>
    </location>
</feature>
<feature type="binding site" evidence="7">
    <location>
        <begin position="120"/>
        <end position="122"/>
    </location>
    <ligand>
        <name>(6S)-5,6,7,8-tetrahydrofolate</name>
        <dbReference type="ChEBI" id="CHEBI:57453"/>
    </ligand>
</feature>
<comment type="subunit">
    <text evidence="7">Homodimer.</text>
</comment>
<dbReference type="InterPro" id="IPR015422">
    <property type="entry name" value="PyrdxlP-dep_Trfase_small"/>
</dbReference>
<sequence>MNFTDQDPLIFSAIQQEGARQNRTIELIASENFASKAVRAAQGSVLTNKYAEGYPYKRYYGGTEYVDIVEQAAIDRLKELFGAEYANVQPHSGSQANAAAYMAFLKPGDTILGMDLDAGGHLTHGAKVSFSGKVYHSETYGLDSETETLDYDAIMAQAKEVKPQMIVAGASAYSRTIDFKKFREIADEVGAYLMVDMAHIAGLVAAGLHQNPVGIADVVTSTTHKTLRGPRGGVILSQEKYAKQINSAIFPGSQGGPLEHVIAAKAVAFGEALRPEFKDYAKQIIKNSQAMVAVFEKTDDIRVVAGGTDNHLFNLDLTKTDLTGKETQELLDRVSITTNKEALPNEQRSPFITSGIRIGTPAITTRGFDENDSAEVARLIVEAIHNHDDEKALKDIKKQAERLAMAHKLP</sequence>
<organism evidence="9 10">
    <name type="scientific">Fructobacillus cardui</name>
    <dbReference type="NCBI Taxonomy" id="2893170"/>
    <lineage>
        <taxon>Bacteria</taxon>
        <taxon>Bacillati</taxon>
        <taxon>Bacillota</taxon>
        <taxon>Bacilli</taxon>
        <taxon>Lactobacillales</taxon>
        <taxon>Lactobacillaceae</taxon>
        <taxon>Fructobacillus</taxon>
    </lineage>
</organism>
<dbReference type="InterPro" id="IPR039429">
    <property type="entry name" value="SHMT-like_dom"/>
</dbReference>
<dbReference type="PIRSF" id="PIRSF000412">
    <property type="entry name" value="SHMT"/>
    <property type="match status" value="1"/>
</dbReference>
<comment type="function">
    <text evidence="7">Catalyzes the reversible interconversion of serine and glycine with tetrahydrofolate (THF) serving as the one-carbon carrier. This reaction serves as the major source of one-carbon groups required for the biosynthesis of purines, thymidylate, methionine, and other important biomolecules. Also exhibits THF-independent aldolase activity toward beta-hydroxyamino acids, producing glycine and aldehydes, via a retro-aldol mechanism.</text>
</comment>
<feature type="binding site" evidence="7">
    <location>
        <begin position="349"/>
        <end position="351"/>
    </location>
    <ligand>
        <name>(6S)-5,6,7,8-tetrahydrofolate</name>
        <dbReference type="ChEBI" id="CHEBI:57453"/>
    </ligand>
</feature>
<dbReference type="EC" id="2.1.2.1" evidence="7"/>
<comment type="similarity">
    <text evidence="2 7">Belongs to the SHMT family.</text>
</comment>
<evidence type="ECO:0000256" key="7">
    <source>
        <dbReference type="HAMAP-Rule" id="MF_00051"/>
    </source>
</evidence>
<evidence type="ECO:0000256" key="1">
    <source>
        <dbReference type="ARBA" id="ARBA00001933"/>
    </source>
</evidence>
<comment type="cofactor">
    <cofactor evidence="1 7">
        <name>pyridoxal 5'-phosphate</name>
        <dbReference type="ChEBI" id="CHEBI:597326"/>
    </cofactor>
</comment>
<keyword evidence="6 7" id="KW-0663">Pyridoxal phosphate</keyword>
<feature type="modified residue" description="N6-(pyridoxal phosphate)lysine" evidence="7">
    <location>
        <position position="225"/>
    </location>
</feature>
<dbReference type="RefSeq" id="WP_047974433.1">
    <property type="nucleotide sequence ID" value="NZ_CAUZLJ010000004.1"/>
</dbReference>
<dbReference type="CDD" id="cd00378">
    <property type="entry name" value="SHMT"/>
    <property type="match status" value="1"/>
</dbReference>
<evidence type="ECO:0000256" key="3">
    <source>
        <dbReference type="ARBA" id="ARBA00022563"/>
    </source>
</evidence>
<evidence type="ECO:0000313" key="9">
    <source>
        <dbReference type="EMBL" id="CAK1237647.1"/>
    </source>
</evidence>
<evidence type="ECO:0000259" key="8">
    <source>
        <dbReference type="Pfam" id="PF00464"/>
    </source>
</evidence>
<feature type="binding site" evidence="7">
    <location>
        <position position="116"/>
    </location>
    <ligand>
        <name>(6S)-5,6,7,8-tetrahydrofolate</name>
        <dbReference type="ChEBI" id="CHEBI:57453"/>
    </ligand>
</feature>
<feature type="site" description="Plays an important role in substrate specificity" evidence="7">
    <location>
        <position position="224"/>
    </location>
</feature>
<dbReference type="PANTHER" id="PTHR11680:SF35">
    <property type="entry name" value="SERINE HYDROXYMETHYLTRANSFERASE 1"/>
    <property type="match status" value="1"/>
</dbReference>
<comment type="pathway">
    <text evidence="7">Amino-acid biosynthesis; glycine biosynthesis; glycine from L-serine: step 1/1.</text>
</comment>
<dbReference type="Gene3D" id="3.90.1150.10">
    <property type="entry name" value="Aspartate Aminotransferase, domain 1"/>
    <property type="match status" value="1"/>
</dbReference>
<keyword evidence="10" id="KW-1185">Reference proteome</keyword>
<dbReference type="EMBL" id="CAUZLY010000004">
    <property type="protein sequence ID" value="CAK1237647.1"/>
    <property type="molecule type" value="Genomic_DNA"/>
</dbReference>
<evidence type="ECO:0000256" key="5">
    <source>
        <dbReference type="ARBA" id="ARBA00022679"/>
    </source>
</evidence>
<dbReference type="Pfam" id="PF00464">
    <property type="entry name" value="SHMT"/>
    <property type="match status" value="1"/>
</dbReference>
<comment type="pathway">
    <text evidence="7">One-carbon metabolism; tetrahydrofolate interconversion.</text>
</comment>
<dbReference type="PANTHER" id="PTHR11680">
    <property type="entry name" value="SERINE HYDROXYMETHYLTRANSFERASE"/>
    <property type="match status" value="1"/>
</dbReference>
<keyword evidence="5 7" id="KW-0808">Transferase</keyword>
<keyword evidence="3 7" id="KW-0554">One-carbon metabolism</keyword>
<dbReference type="Proteomes" id="UP001314200">
    <property type="component" value="Unassembled WGS sequence"/>
</dbReference>
<dbReference type="HAMAP" id="MF_00051">
    <property type="entry name" value="SHMT"/>
    <property type="match status" value="1"/>
</dbReference>
<dbReference type="InterPro" id="IPR019798">
    <property type="entry name" value="Ser_HO-MeTrfase_PLP_BS"/>
</dbReference>
<gene>
    <name evidence="7" type="primary">glyA</name>
    <name evidence="9" type="ORF">R82641_BJNNKPBH_00604</name>
</gene>
<dbReference type="InterPro" id="IPR049943">
    <property type="entry name" value="Ser_HO-MeTrfase-like"/>
</dbReference>
<keyword evidence="4 7" id="KW-0028">Amino-acid biosynthesis</keyword>
<proteinExistence type="inferred from homology"/>
<comment type="catalytic activity">
    <reaction evidence="7">
        <text>(6R)-5,10-methylene-5,6,7,8-tetrahydrofolate + glycine + H2O = (6S)-5,6,7,8-tetrahydrofolate + L-serine</text>
        <dbReference type="Rhea" id="RHEA:15481"/>
        <dbReference type="ChEBI" id="CHEBI:15377"/>
        <dbReference type="ChEBI" id="CHEBI:15636"/>
        <dbReference type="ChEBI" id="CHEBI:33384"/>
        <dbReference type="ChEBI" id="CHEBI:57305"/>
        <dbReference type="ChEBI" id="CHEBI:57453"/>
        <dbReference type="EC" id="2.1.2.1"/>
    </reaction>
</comment>
<keyword evidence="7" id="KW-0963">Cytoplasm</keyword>